<dbReference type="STRING" id="1218108.GCA_000382425_00026"/>
<dbReference type="Gene3D" id="3.20.20.70">
    <property type="entry name" value="Aldolase class I"/>
    <property type="match status" value="1"/>
</dbReference>
<dbReference type="AlphaFoldDB" id="A0A511NCE0"/>
<keyword evidence="3" id="KW-0288">FMN</keyword>
<dbReference type="FunFam" id="3.20.20.70:FF:000210">
    <property type="entry name" value="2-nitropropane dioxygenase"/>
    <property type="match status" value="1"/>
</dbReference>
<evidence type="ECO:0000256" key="4">
    <source>
        <dbReference type="ARBA" id="ARBA00023002"/>
    </source>
</evidence>
<dbReference type="Pfam" id="PF03060">
    <property type="entry name" value="NMO"/>
    <property type="match status" value="1"/>
</dbReference>
<dbReference type="PANTHER" id="PTHR42747">
    <property type="entry name" value="NITRONATE MONOOXYGENASE-RELATED"/>
    <property type="match status" value="1"/>
</dbReference>
<dbReference type="InterPro" id="IPR004136">
    <property type="entry name" value="NMO"/>
</dbReference>
<evidence type="ECO:0000313" key="6">
    <source>
        <dbReference type="EMBL" id="GEM50236.1"/>
    </source>
</evidence>
<dbReference type="EMBL" id="BJXC01000001">
    <property type="protein sequence ID" value="GEM50236.1"/>
    <property type="molecule type" value="Genomic_DNA"/>
</dbReference>
<dbReference type="Proteomes" id="UP000321245">
    <property type="component" value="Unassembled WGS sequence"/>
</dbReference>
<comment type="caution">
    <text evidence="6">The sequence shown here is derived from an EMBL/GenBank/DDBJ whole genome shotgun (WGS) entry which is preliminary data.</text>
</comment>
<evidence type="ECO:0000256" key="3">
    <source>
        <dbReference type="ARBA" id="ARBA00022643"/>
    </source>
</evidence>
<name>A0A511NCE0_9FLAO</name>
<keyword evidence="5" id="KW-0503">Monooxygenase</keyword>
<evidence type="ECO:0000256" key="1">
    <source>
        <dbReference type="ARBA" id="ARBA00009881"/>
    </source>
</evidence>
<organism evidence="6 7">
    <name type="scientific">Empedobacter brevis NBRC 14943 = ATCC 43319</name>
    <dbReference type="NCBI Taxonomy" id="1218108"/>
    <lineage>
        <taxon>Bacteria</taxon>
        <taxon>Pseudomonadati</taxon>
        <taxon>Bacteroidota</taxon>
        <taxon>Flavobacteriia</taxon>
        <taxon>Flavobacteriales</taxon>
        <taxon>Weeksellaceae</taxon>
        <taxon>Empedobacter</taxon>
    </lineage>
</organism>
<evidence type="ECO:0000256" key="5">
    <source>
        <dbReference type="ARBA" id="ARBA00023033"/>
    </source>
</evidence>
<dbReference type="CDD" id="cd04730">
    <property type="entry name" value="NPD_like"/>
    <property type="match status" value="1"/>
</dbReference>
<keyword evidence="2" id="KW-0285">Flavoprotein</keyword>
<protein>
    <submittedName>
        <fullName evidence="6">Uncharacterized protein</fullName>
    </submittedName>
</protein>
<dbReference type="SUPFAM" id="SSF51412">
    <property type="entry name" value="Inosine monophosphate dehydrogenase (IMPDH)"/>
    <property type="match status" value="1"/>
</dbReference>
<keyword evidence="4" id="KW-0560">Oxidoreductase</keyword>
<comment type="similarity">
    <text evidence="1">Belongs to the nitronate monooxygenase family. NMO class I subfamily.</text>
</comment>
<dbReference type="InterPro" id="IPR013785">
    <property type="entry name" value="Aldolase_TIM"/>
</dbReference>
<gene>
    <name evidence="6" type="ORF">EB1_00260</name>
</gene>
<keyword evidence="7" id="KW-1185">Reference proteome</keyword>
<evidence type="ECO:0000256" key="2">
    <source>
        <dbReference type="ARBA" id="ARBA00022630"/>
    </source>
</evidence>
<dbReference type="PANTHER" id="PTHR42747:SF4">
    <property type="entry name" value="BLR1330 PROTEIN"/>
    <property type="match status" value="1"/>
</dbReference>
<evidence type="ECO:0000313" key="7">
    <source>
        <dbReference type="Proteomes" id="UP000321245"/>
    </source>
</evidence>
<dbReference type="GO" id="GO:0018580">
    <property type="term" value="F:nitronate monooxygenase activity"/>
    <property type="evidence" value="ECO:0007669"/>
    <property type="project" value="InterPro"/>
</dbReference>
<reference evidence="6 7" key="1">
    <citation type="submission" date="2019-07" db="EMBL/GenBank/DDBJ databases">
        <title>Whole genome shotgun sequence of Empedobacter brevis NBRC 14943.</title>
        <authorList>
            <person name="Hosoyama A."/>
            <person name="Uohara A."/>
            <person name="Ohji S."/>
            <person name="Ichikawa N."/>
        </authorList>
    </citation>
    <scope>NUCLEOTIDE SEQUENCE [LARGE SCALE GENOMIC DNA]</scope>
    <source>
        <strain evidence="6 7">NBRC 14943</strain>
    </source>
</reference>
<sequence>MSRNLELQRYIKGFASTFRNYKGILISVKIIYNYIASHTTLKNFSMTLQEFKNSLDLPLITSPMFLVSRTELVIESCKNGVCGTFPSLNGRSAEDFEQMLIEITSQLKKFEEETGKKAAPFGVNLIVNKTNPRLEGDLALCAKYRVPLVITSLGAVKQVVDAVHSYGGLVFHDVIKKRHAEKASEAGVDGIIAVASGAGGHAGTANPFALIDEIRTFYDGCLILAGAMNNGNDILAAENMGADFAYIGTRFIATKEASADEEYKKMLVDSTFEDVLYTDGISGVNANFLKPSILHSGINLDEKKEEDFSKLIGGEGHKAWKDIWSAGHGVSGIHDVISTKELITRMKTEYKTALEQNVQKLNNLKF</sequence>
<proteinExistence type="inferred from homology"/>
<accession>A0A511NCE0</accession>